<dbReference type="Proteomes" id="UP000243401">
    <property type="component" value="Unassembled WGS sequence"/>
</dbReference>
<reference evidence="2 3" key="1">
    <citation type="submission" date="2010-04" db="EMBL/GenBank/DDBJ databases">
        <title>The Genome Sequence of Escherichia coli H605.</title>
        <authorList>
            <consortium name="The Broad Institute Genome Sequencing Platform"/>
            <consortium name="The Broad Institute Genome Sequencing Center for Infectious Disease"/>
            <person name="Feldgarden M."/>
            <person name="Gordon D.M."/>
            <person name="Johnson J.R."/>
            <person name="Johnston B.D."/>
            <person name="Young S."/>
            <person name="Zeng Q."/>
            <person name="Koehrsen M."/>
            <person name="Alvarado L."/>
            <person name="Berlin A.M."/>
            <person name="Borenstein D."/>
            <person name="Chapman S.B."/>
            <person name="Chen Z."/>
            <person name="Engels R."/>
            <person name="Freedman E."/>
            <person name="Gellesch M."/>
            <person name="Goldberg J."/>
            <person name="Griggs A."/>
            <person name="Gujja S."/>
            <person name="Heilman E.R."/>
            <person name="Heiman D.I."/>
            <person name="Hepburn T.A."/>
            <person name="Howarth C."/>
            <person name="Jen D."/>
            <person name="Larson L."/>
            <person name="Mehta T."/>
            <person name="Park D."/>
            <person name="Pearson M."/>
            <person name="Richards J."/>
            <person name="Roberts A."/>
            <person name="Saif S."/>
            <person name="Shea T.D."/>
            <person name="Shenoy N."/>
            <person name="Sisk P."/>
            <person name="Stolte C."/>
            <person name="Sykes S.N."/>
            <person name="Walk T."/>
            <person name="White J."/>
            <person name="Yandava C."/>
            <person name="Haas B."/>
            <person name="Henn M.R."/>
            <person name="Nusbaum C."/>
            <person name="Birren B."/>
        </authorList>
    </citation>
    <scope>NUCLEOTIDE SEQUENCE [LARGE SCALE GENOMIC DNA]</scope>
    <source>
        <strain evidence="2 3">H605</strain>
    </source>
</reference>
<organism evidence="2 3">
    <name type="scientific">Escherichia coli H605</name>
    <dbReference type="NCBI Taxonomy" id="656410"/>
    <lineage>
        <taxon>Bacteria</taxon>
        <taxon>Pseudomonadati</taxon>
        <taxon>Pseudomonadota</taxon>
        <taxon>Gammaproteobacteria</taxon>
        <taxon>Enterobacterales</taxon>
        <taxon>Enterobacteriaceae</taxon>
        <taxon>Escherichia</taxon>
    </lineage>
</organism>
<dbReference type="AlphaFoldDB" id="A0AAJ3TXZ2"/>
<dbReference type="EMBL" id="ADJX01000012">
    <property type="protein sequence ID" value="OSL44216.1"/>
    <property type="molecule type" value="Genomic_DNA"/>
</dbReference>
<sequence length="61" mass="6567">MAGLPCIAAIVIFIRTLNLTILNTTLSAIAAIISYTLTVAMLIPENYYCCFSSNIHASESN</sequence>
<evidence type="ECO:0000313" key="3">
    <source>
        <dbReference type="Proteomes" id="UP000243401"/>
    </source>
</evidence>
<keyword evidence="1" id="KW-0472">Membrane</keyword>
<feature type="transmembrane region" description="Helical" evidence="1">
    <location>
        <begin position="21"/>
        <end position="43"/>
    </location>
</feature>
<keyword evidence="1" id="KW-0812">Transmembrane</keyword>
<protein>
    <submittedName>
        <fullName evidence="2">Inner membrane transport protein YieO</fullName>
    </submittedName>
</protein>
<gene>
    <name evidence="2" type="ORF">EATG_04110</name>
</gene>
<proteinExistence type="predicted"/>
<evidence type="ECO:0000313" key="2">
    <source>
        <dbReference type="EMBL" id="OSL44216.1"/>
    </source>
</evidence>
<name>A0AAJ3TXZ2_ECOLX</name>
<accession>A0AAJ3TXZ2</accession>
<evidence type="ECO:0000256" key="1">
    <source>
        <dbReference type="SAM" id="Phobius"/>
    </source>
</evidence>
<comment type="caution">
    <text evidence="2">The sequence shown here is derived from an EMBL/GenBank/DDBJ whole genome shotgun (WGS) entry which is preliminary data.</text>
</comment>
<keyword evidence="1" id="KW-1133">Transmembrane helix</keyword>